<feature type="transmembrane region" description="Helical" evidence="2">
    <location>
        <begin position="16"/>
        <end position="41"/>
    </location>
</feature>
<evidence type="ECO:0000256" key="1">
    <source>
        <dbReference type="ARBA" id="ARBA00023115"/>
    </source>
</evidence>
<dbReference type="VEuPathDB" id="FungiDB:BO71DRAFT_391788"/>
<dbReference type="InterPro" id="IPR029063">
    <property type="entry name" value="SAM-dependent_MTases_sf"/>
</dbReference>
<keyword evidence="2" id="KW-0812">Transmembrane</keyword>
<dbReference type="CDD" id="cd02440">
    <property type="entry name" value="AdoMet_MTases"/>
    <property type="match status" value="1"/>
</dbReference>
<organism evidence="3 4">
    <name type="scientific">Aspergillus ellipticus CBS 707.79</name>
    <dbReference type="NCBI Taxonomy" id="1448320"/>
    <lineage>
        <taxon>Eukaryota</taxon>
        <taxon>Fungi</taxon>
        <taxon>Dikarya</taxon>
        <taxon>Ascomycota</taxon>
        <taxon>Pezizomycotina</taxon>
        <taxon>Eurotiomycetes</taxon>
        <taxon>Eurotiomycetidae</taxon>
        <taxon>Eurotiales</taxon>
        <taxon>Aspergillaceae</taxon>
        <taxon>Aspergillus</taxon>
        <taxon>Aspergillus subgen. Circumdati</taxon>
    </lineage>
</organism>
<keyword evidence="3" id="KW-0808">Transferase</keyword>
<reference evidence="3 4" key="1">
    <citation type="submission" date="2018-02" db="EMBL/GenBank/DDBJ databases">
        <title>The genomes of Aspergillus section Nigri reveals drivers in fungal speciation.</title>
        <authorList>
            <consortium name="DOE Joint Genome Institute"/>
            <person name="Vesth T.C."/>
            <person name="Nybo J."/>
            <person name="Theobald S."/>
            <person name="Brandl J."/>
            <person name="Frisvad J.C."/>
            <person name="Nielsen K.F."/>
            <person name="Lyhne E.K."/>
            <person name="Kogle M.E."/>
            <person name="Kuo A."/>
            <person name="Riley R."/>
            <person name="Clum A."/>
            <person name="Nolan M."/>
            <person name="Lipzen A."/>
            <person name="Salamov A."/>
            <person name="Henrissat B."/>
            <person name="Wiebenga A."/>
            <person name="De vries R.P."/>
            <person name="Grigoriev I.V."/>
            <person name="Mortensen U.H."/>
            <person name="Andersen M.R."/>
            <person name="Baker S.E."/>
        </authorList>
    </citation>
    <scope>NUCLEOTIDE SEQUENCE [LARGE SCALE GENOMIC DNA]</scope>
    <source>
        <strain evidence="3 4">CBS 707.79</strain>
    </source>
</reference>
<evidence type="ECO:0000256" key="2">
    <source>
        <dbReference type="SAM" id="Phobius"/>
    </source>
</evidence>
<dbReference type="GO" id="GO:0032259">
    <property type="term" value="P:methylation"/>
    <property type="evidence" value="ECO:0007669"/>
    <property type="project" value="UniProtKB-KW"/>
</dbReference>
<dbReference type="GO" id="GO:0006596">
    <property type="term" value="P:polyamine biosynthetic process"/>
    <property type="evidence" value="ECO:0007669"/>
    <property type="project" value="UniProtKB-KW"/>
</dbReference>
<dbReference type="AlphaFoldDB" id="A0A319CSM5"/>
<keyword evidence="1" id="KW-0620">Polyamine biosynthesis</keyword>
<evidence type="ECO:0000313" key="3">
    <source>
        <dbReference type="EMBL" id="PYH88325.1"/>
    </source>
</evidence>
<sequence>MSSLAGLLQRPTNRQLLAGAALLFVTAFYSPLTILMLAPVYGSAPAHLFHGYGAALVGGAGWFLKDHIQRLSGGRALLVVPVLAFWVPTIQTFLFASSSALGNPFGAVVTEVLTYYPLLLISVACAGKLVQAGLDLGRHGDAVAEHVPLLATYVIYKAGEKVAKWFLAHFLGAAFFLSRSGIQLLLPVLYSTIAPSKVLLLAVPSLIFSLTSNVHMHPGALNSHLHEEGFSLIARQDSLTGYISVLDNLNDGFRVMRCDHSLLGGQWTRMPRGYSPAVMDPIYSVFTMLEAVRLVETDHHEPRVDANSKALVIGLGVGTTPSALMHHGIETTIVEIDPVVHQFATEYFHLPSNHISVIEDATTFVQRTPPAQYDYIVHDVFTGGAEPLELFTMEFLENLAATLKDDGVIAINYAGDITLYPAALTVRTIQHVFPTCRIFREQSDSDLTTDFTNMVIFCKKSSATPLTFRKPVPADYLASKFRENYLLPKQEVDASMFQEIPKSGRRFLFEREKNLIYKWQDRASLEHWKIMRSVLPDLVWENW</sequence>
<feature type="transmembrane region" description="Helical" evidence="2">
    <location>
        <begin position="76"/>
        <end position="101"/>
    </location>
</feature>
<dbReference type="OrthoDB" id="2016285at2759"/>
<dbReference type="SUPFAM" id="SSF53335">
    <property type="entry name" value="S-adenosyl-L-methionine-dependent methyltransferases"/>
    <property type="match status" value="1"/>
</dbReference>
<dbReference type="Proteomes" id="UP000247810">
    <property type="component" value="Unassembled WGS sequence"/>
</dbReference>
<feature type="transmembrane region" description="Helical" evidence="2">
    <location>
        <begin position="113"/>
        <end position="130"/>
    </location>
</feature>
<dbReference type="NCBIfam" id="NF037959">
    <property type="entry name" value="MFS_SpdSyn"/>
    <property type="match status" value="1"/>
</dbReference>
<accession>A0A319CSM5</accession>
<keyword evidence="2" id="KW-0472">Membrane</keyword>
<name>A0A319CSM5_9EURO</name>
<keyword evidence="3" id="KW-0489">Methyltransferase</keyword>
<feature type="transmembrane region" description="Helical" evidence="2">
    <location>
        <begin position="165"/>
        <end position="186"/>
    </location>
</feature>
<gene>
    <name evidence="3" type="ORF">BO71DRAFT_391788</name>
</gene>
<feature type="transmembrane region" description="Helical" evidence="2">
    <location>
        <begin position="47"/>
        <end position="64"/>
    </location>
</feature>
<dbReference type="GO" id="GO:0008168">
    <property type="term" value="F:methyltransferase activity"/>
    <property type="evidence" value="ECO:0007669"/>
    <property type="project" value="UniProtKB-KW"/>
</dbReference>
<evidence type="ECO:0000313" key="4">
    <source>
        <dbReference type="Proteomes" id="UP000247810"/>
    </source>
</evidence>
<dbReference type="Gene3D" id="3.40.50.150">
    <property type="entry name" value="Vaccinia Virus protein VP39"/>
    <property type="match status" value="1"/>
</dbReference>
<keyword evidence="2" id="KW-1133">Transmembrane helix</keyword>
<proteinExistence type="predicted"/>
<keyword evidence="4" id="KW-1185">Reference proteome</keyword>
<protein>
    <submittedName>
        <fullName evidence="3">S-adenosyl-L-methionine-dependent methyltransferase</fullName>
    </submittedName>
</protein>
<dbReference type="FunFam" id="3.40.50.150:FF:000288">
    <property type="entry name" value="Spermine/spermidine synthase, putative"/>
    <property type="match status" value="1"/>
</dbReference>
<dbReference type="Pfam" id="PF01564">
    <property type="entry name" value="Spermine_synth"/>
    <property type="match status" value="1"/>
</dbReference>
<dbReference type="PANTHER" id="PTHR43317">
    <property type="entry name" value="THERMOSPERMINE SYNTHASE ACAULIS5"/>
    <property type="match status" value="1"/>
</dbReference>
<dbReference type="STRING" id="1448320.A0A319CSM5"/>
<dbReference type="EMBL" id="KZ826105">
    <property type="protein sequence ID" value="PYH88325.1"/>
    <property type="molecule type" value="Genomic_DNA"/>
</dbReference>
<dbReference type="PANTHER" id="PTHR43317:SF1">
    <property type="entry name" value="THERMOSPERMINE SYNTHASE ACAULIS5"/>
    <property type="match status" value="1"/>
</dbReference>